<reference evidence="6 7" key="1">
    <citation type="journal article" date="2019" name="PLoS ONE">
        <title>Comparative genome analysis indicates high evolutionary potential of pathogenicity genes in Colletotrichum tanaceti.</title>
        <authorList>
            <person name="Lelwala R.V."/>
            <person name="Korhonen P.K."/>
            <person name="Young N.D."/>
            <person name="Scott J.B."/>
            <person name="Ades P.A."/>
            <person name="Gasser R.B."/>
            <person name="Taylor P.W.J."/>
        </authorList>
    </citation>
    <scope>NUCLEOTIDE SEQUENCE [LARGE SCALE GENOMIC DNA]</scope>
    <source>
        <strain evidence="6">BRIP57314</strain>
    </source>
</reference>
<sequence length="264" mass="29033">MVSLILRQSLAVVLALSSGTLAKDWESPKYKWLYKFPFPISLPRRSGSRDSLTGKKIRYYEIEIKEFTHQVYPNLGPAKLLVGYDGISPGPTLLTERGEEAVIRFTNHAKMASFIHLHGSYSRTPWDGWAEDTTAVGEYKDNNYPDSQSLRTLWYHDHVIDHTAENACFGQAGVYVLHESAEDGLGLPARYGIYYITLILSAKQYNKDGTLYSPASKDTSLYGDVSTSTGSHGRTSSSGCTSTASASSTPPSPAISFSISRISS</sequence>
<evidence type="ECO:0000256" key="2">
    <source>
        <dbReference type="ARBA" id="ARBA00023008"/>
    </source>
</evidence>
<proteinExistence type="inferred from homology"/>
<feature type="chain" id="PRO_5021007516" evidence="4">
    <location>
        <begin position="23"/>
        <end position="264"/>
    </location>
</feature>
<feature type="signal peptide" evidence="4">
    <location>
        <begin position="1"/>
        <end position="22"/>
    </location>
</feature>
<accession>A0A4U6X8Z6</accession>
<feature type="region of interest" description="Disordered" evidence="3">
    <location>
        <begin position="222"/>
        <end position="255"/>
    </location>
</feature>
<dbReference type="SUPFAM" id="SSF49503">
    <property type="entry name" value="Cupredoxins"/>
    <property type="match status" value="1"/>
</dbReference>
<dbReference type="InterPro" id="IPR045087">
    <property type="entry name" value="Cu-oxidase_fam"/>
</dbReference>
<dbReference type="OrthoDB" id="262547at2759"/>
<dbReference type="InterPro" id="IPR008972">
    <property type="entry name" value="Cupredoxin"/>
</dbReference>
<dbReference type="PANTHER" id="PTHR48267">
    <property type="entry name" value="CUPREDOXIN SUPERFAMILY PROTEIN"/>
    <property type="match status" value="1"/>
</dbReference>
<feature type="domain" description="Plastocyanin-like" evidence="5">
    <location>
        <begin position="70"/>
        <end position="180"/>
    </location>
</feature>
<comment type="similarity">
    <text evidence="1">Belongs to the multicopper oxidase family.</text>
</comment>
<evidence type="ECO:0000256" key="1">
    <source>
        <dbReference type="ARBA" id="ARBA00010609"/>
    </source>
</evidence>
<evidence type="ECO:0000259" key="5">
    <source>
        <dbReference type="Pfam" id="PF07732"/>
    </source>
</evidence>
<dbReference type="Pfam" id="PF07732">
    <property type="entry name" value="Cu-oxidase_3"/>
    <property type="match status" value="1"/>
</dbReference>
<feature type="compositionally biased region" description="Low complexity" evidence="3">
    <location>
        <begin position="226"/>
        <end position="255"/>
    </location>
</feature>
<dbReference type="AlphaFoldDB" id="A0A4U6X8Z6"/>
<comment type="caution">
    <text evidence="6">The sequence shown here is derived from an EMBL/GenBank/DDBJ whole genome shotgun (WGS) entry which is preliminary data.</text>
</comment>
<evidence type="ECO:0000313" key="6">
    <source>
        <dbReference type="EMBL" id="TKW52051.1"/>
    </source>
</evidence>
<dbReference type="InterPro" id="IPR011707">
    <property type="entry name" value="Cu-oxidase-like_N"/>
</dbReference>
<gene>
    <name evidence="6" type="ORF">CTA1_10856</name>
</gene>
<organism evidence="6 7">
    <name type="scientific">Colletotrichum tanaceti</name>
    <dbReference type="NCBI Taxonomy" id="1306861"/>
    <lineage>
        <taxon>Eukaryota</taxon>
        <taxon>Fungi</taxon>
        <taxon>Dikarya</taxon>
        <taxon>Ascomycota</taxon>
        <taxon>Pezizomycotina</taxon>
        <taxon>Sordariomycetes</taxon>
        <taxon>Hypocreomycetidae</taxon>
        <taxon>Glomerellales</taxon>
        <taxon>Glomerellaceae</taxon>
        <taxon>Colletotrichum</taxon>
        <taxon>Colletotrichum destructivum species complex</taxon>
    </lineage>
</organism>
<dbReference type="STRING" id="1306861.A0A4U6X8Z6"/>
<dbReference type="GO" id="GO:0005507">
    <property type="term" value="F:copper ion binding"/>
    <property type="evidence" value="ECO:0007669"/>
    <property type="project" value="InterPro"/>
</dbReference>
<dbReference type="Gene3D" id="2.60.40.420">
    <property type="entry name" value="Cupredoxins - blue copper proteins"/>
    <property type="match status" value="1"/>
</dbReference>
<evidence type="ECO:0000256" key="4">
    <source>
        <dbReference type="SAM" id="SignalP"/>
    </source>
</evidence>
<name>A0A4U6X8Z6_9PEZI</name>
<evidence type="ECO:0000256" key="3">
    <source>
        <dbReference type="SAM" id="MobiDB-lite"/>
    </source>
</evidence>
<dbReference type="EMBL" id="PJEX01000265">
    <property type="protein sequence ID" value="TKW52051.1"/>
    <property type="molecule type" value="Genomic_DNA"/>
</dbReference>
<dbReference type="Proteomes" id="UP000310108">
    <property type="component" value="Unassembled WGS sequence"/>
</dbReference>
<evidence type="ECO:0000313" key="7">
    <source>
        <dbReference type="Proteomes" id="UP000310108"/>
    </source>
</evidence>
<dbReference type="PANTHER" id="PTHR48267:SF1">
    <property type="entry name" value="BILIRUBIN OXIDASE"/>
    <property type="match status" value="1"/>
</dbReference>
<keyword evidence="2" id="KW-0186">Copper</keyword>
<keyword evidence="4" id="KW-0732">Signal</keyword>
<protein>
    <submittedName>
        <fullName evidence="6">Bilirubin oxidase</fullName>
    </submittedName>
</protein>
<keyword evidence="7" id="KW-1185">Reference proteome</keyword>